<sequence>MKCSTIVPKKFINLTLLLYISIITCSCHVHCDLKGKWLIKEGTLSRDFRRSGHLYSGNRVEFFKDRLELASGFSYSILPWDSSDWRLGRYPFVYYGNTESYRIIDDTLQIYSVPYGRWESFKIECTRSDEITLKAARDTVILVQDRSREANLNCSIKTIKAHVYEQGLGLFANNYKVTYSRGDNLIFQQLSDKDPSTGTKIIQLKAGTFDDICKGLSQIDLTKLKDAYVTNESEAEVKDIEIELIDGKNYRFHLENDDYPEELMLALIPVLYGHQYYVYGKLPVVK</sequence>
<dbReference type="AlphaFoldDB" id="A0A1M5JKQ9"/>
<gene>
    <name evidence="1" type="ORF">SAMN04488109_0110</name>
</gene>
<accession>A0A1M5JKQ9</accession>
<evidence type="ECO:0000313" key="1">
    <source>
        <dbReference type="EMBL" id="SHG40849.1"/>
    </source>
</evidence>
<dbReference type="STRING" id="947013.SAMN04488109_0110"/>
<proteinExistence type="predicted"/>
<reference evidence="1 2" key="1">
    <citation type="submission" date="2016-11" db="EMBL/GenBank/DDBJ databases">
        <authorList>
            <person name="Jaros S."/>
            <person name="Januszkiewicz K."/>
            <person name="Wedrychowicz H."/>
        </authorList>
    </citation>
    <scope>NUCLEOTIDE SEQUENCE [LARGE SCALE GENOMIC DNA]</scope>
    <source>
        <strain evidence="1 2">DSM 24574</strain>
    </source>
</reference>
<evidence type="ECO:0000313" key="2">
    <source>
        <dbReference type="Proteomes" id="UP000184212"/>
    </source>
</evidence>
<dbReference type="EMBL" id="FQWQ01000001">
    <property type="protein sequence ID" value="SHG40849.1"/>
    <property type="molecule type" value="Genomic_DNA"/>
</dbReference>
<protein>
    <submittedName>
        <fullName evidence="1">Uncharacterized protein</fullName>
    </submittedName>
</protein>
<name>A0A1M5JKQ9_9BACT</name>
<dbReference type="Proteomes" id="UP000184212">
    <property type="component" value="Unassembled WGS sequence"/>
</dbReference>
<keyword evidence="2" id="KW-1185">Reference proteome</keyword>
<dbReference type="PROSITE" id="PS51257">
    <property type="entry name" value="PROKAR_LIPOPROTEIN"/>
    <property type="match status" value="1"/>
</dbReference>
<organism evidence="1 2">
    <name type="scientific">Chryseolinea serpens</name>
    <dbReference type="NCBI Taxonomy" id="947013"/>
    <lineage>
        <taxon>Bacteria</taxon>
        <taxon>Pseudomonadati</taxon>
        <taxon>Bacteroidota</taxon>
        <taxon>Cytophagia</taxon>
        <taxon>Cytophagales</taxon>
        <taxon>Fulvivirgaceae</taxon>
        <taxon>Chryseolinea</taxon>
    </lineage>
</organism>